<comment type="similarity">
    <text evidence="2">Belongs to the phosphate acetyltransferase and butyryltransferase family.</text>
</comment>
<sequence>MVESGSSLKAIVMPEGEDARIVEAAGLIAARGIARPLVLGAEAVPEGVVALGALKDPAPLVAAMLARRPGKASLAERMLTRPLFRAGAMVAAGQAAAMLAGVAHPTRRVIEAAGLTVGMAEGVATPSSFFLMRVPGRAPLAFADCALNVAPDAAALADIAVATARSAGALLEEPVRLAFLSFSTHGSGAGASVDLVREAVALAGPRLDCAFDGPLQADAALSAAIAAKKGADWAGGANVLIFPTLDAGNIGYKLVQELVGAQAVGPFLQGFAQPVCDLSRGASVADIVDAAEVVLRLA</sequence>
<dbReference type="Pfam" id="PF01515">
    <property type="entry name" value="PTA_PTB"/>
    <property type="match status" value="1"/>
</dbReference>
<dbReference type="InterPro" id="IPR002505">
    <property type="entry name" value="PTA_PTB"/>
</dbReference>
<evidence type="ECO:0000259" key="5">
    <source>
        <dbReference type="Pfam" id="PF01515"/>
    </source>
</evidence>
<proteinExistence type="inferred from homology"/>
<dbReference type="PANTHER" id="PTHR43356:SF3">
    <property type="entry name" value="PHOSPHATE ACETYLTRANSFERASE"/>
    <property type="match status" value="1"/>
</dbReference>
<name>A0A6P1SWT1_9RHOB</name>
<dbReference type="Gene3D" id="3.40.50.10750">
    <property type="entry name" value="Isocitrate/Isopropylmalate dehydrogenase-like"/>
    <property type="match status" value="1"/>
</dbReference>
<dbReference type="InterPro" id="IPR050500">
    <property type="entry name" value="Phos_Acetyltrans/Butyryltrans"/>
</dbReference>
<keyword evidence="4" id="KW-0012">Acyltransferase</keyword>
<organism evidence="6 7">
    <name type="scientific">Algicella marina</name>
    <dbReference type="NCBI Taxonomy" id="2683284"/>
    <lineage>
        <taxon>Bacteria</taxon>
        <taxon>Pseudomonadati</taxon>
        <taxon>Pseudomonadota</taxon>
        <taxon>Alphaproteobacteria</taxon>
        <taxon>Rhodobacterales</taxon>
        <taxon>Paracoccaceae</taxon>
        <taxon>Algicella</taxon>
    </lineage>
</organism>
<evidence type="ECO:0000256" key="4">
    <source>
        <dbReference type="ARBA" id="ARBA00023315"/>
    </source>
</evidence>
<feature type="domain" description="Phosphate acetyl/butaryl transferase" evidence="5">
    <location>
        <begin position="8"/>
        <end position="291"/>
    </location>
</feature>
<dbReference type="AlphaFoldDB" id="A0A6P1SWT1"/>
<evidence type="ECO:0000313" key="6">
    <source>
        <dbReference type="EMBL" id="QHQ34898.1"/>
    </source>
</evidence>
<evidence type="ECO:0000256" key="3">
    <source>
        <dbReference type="ARBA" id="ARBA00022679"/>
    </source>
</evidence>
<evidence type="ECO:0000313" key="7">
    <source>
        <dbReference type="Proteomes" id="UP000464495"/>
    </source>
</evidence>
<gene>
    <name evidence="6" type="ORF">GO499_06625</name>
</gene>
<dbReference type="SUPFAM" id="SSF53659">
    <property type="entry name" value="Isocitrate/Isopropylmalate dehydrogenase-like"/>
    <property type="match status" value="1"/>
</dbReference>
<keyword evidence="3 6" id="KW-0808">Transferase</keyword>
<dbReference type="Gene3D" id="3.40.50.10950">
    <property type="match status" value="1"/>
</dbReference>
<dbReference type="Proteomes" id="UP000464495">
    <property type="component" value="Chromosome"/>
</dbReference>
<keyword evidence="7" id="KW-1185">Reference proteome</keyword>
<reference evidence="6 7" key="1">
    <citation type="submission" date="2019-12" db="EMBL/GenBank/DDBJ databases">
        <title>Complete genome sequence of Algicella marina strain 9Alg 56(T) isolated from the red alga Tichocarpus crinitus.</title>
        <authorList>
            <person name="Kim S.-G."/>
            <person name="Nedashkovskaya O.I."/>
        </authorList>
    </citation>
    <scope>NUCLEOTIDE SEQUENCE [LARGE SCALE GENOMIC DNA]</scope>
    <source>
        <strain evidence="6 7">9Alg 56</strain>
    </source>
</reference>
<dbReference type="KEGG" id="amaq:GO499_06625"/>
<dbReference type="InterPro" id="IPR042113">
    <property type="entry name" value="P_AcTrfase_dom1"/>
</dbReference>
<dbReference type="RefSeq" id="WP_161861464.1">
    <property type="nucleotide sequence ID" value="NZ_CP046620.1"/>
</dbReference>
<evidence type="ECO:0000256" key="2">
    <source>
        <dbReference type="ARBA" id="ARBA00005656"/>
    </source>
</evidence>
<accession>A0A6P1SWT1</accession>
<dbReference type="EMBL" id="CP046620">
    <property type="protein sequence ID" value="QHQ34898.1"/>
    <property type="molecule type" value="Genomic_DNA"/>
</dbReference>
<dbReference type="InterPro" id="IPR042112">
    <property type="entry name" value="P_AcTrfase_dom2"/>
</dbReference>
<dbReference type="GO" id="GO:0008959">
    <property type="term" value="F:phosphate acetyltransferase activity"/>
    <property type="evidence" value="ECO:0007669"/>
    <property type="project" value="UniProtKB-EC"/>
</dbReference>
<dbReference type="InterPro" id="IPR012147">
    <property type="entry name" value="P_Ac_Bu_trans"/>
</dbReference>
<evidence type="ECO:0000256" key="1">
    <source>
        <dbReference type="ARBA" id="ARBA00000705"/>
    </source>
</evidence>
<protein>
    <submittedName>
        <fullName evidence="6">Phosphate acetyltransferase</fullName>
    </submittedName>
</protein>
<dbReference type="PIRSF" id="PIRSF000428">
    <property type="entry name" value="P_Ac_trans"/>
    <property type="match status" value="1"/>
</dbReference>
<comment type="catalytic activity">
    <reaction evidence="1">
        <text>acetyl-CoA + phosphate = acetyl phosphate + CoA</text>
        <dbReference type="Rhea" id="RHEA:19521"/>
        <dbReference type="ChEBI" id="CHEBI:22191"/>
        <dbReference type="ChEBI" id="CHEBI:43474"/>
        <dbReference type="ChEBI" id="CHEBI:57287"/>
        <dbReference type="ChEBI" id="CHEBI:57288"/>
        <dbReference type="EC" id="2.3.1.8"/>
    </reaction>
</comment>
<dbReference type="PANTHER" id="PTHR43356">
    <property type="entry name" value="PHOSPHATE ACETYLTRANSFERASE"/>
    <property type="match status" value="1"/>
</dbReference>